<evidence type="ECO:0000313" key="3">
    <source>
        <dbReference type="Proteomes" id="UP001500305"/>
    </source>
</evidence>
<gene>
    <name evidence="2" type="ORF">GCM10010430_35040</name>
</gene>
<organism evidence="2 3">
    <name type="scientific">Kitasatospora cystarginea</name>
    <dbReference type="NCBI Taxonomy" id="58350"/>
    <lineage>
        <taxon>Bacteria</taxon>
        <taxon>Bacillati</taxon>
        <taxon>Actinomycetota</taxon>
        <taxon>Actinomycetes</taxon>
        <taxon>Kitasatosporales</taxon>
        <taxon>Streptomycetaceae</taxon>
        <taxon>Kitasatospora</taxon>
    </lineage>
</organism>
<keyword evidence="3" id="KW-1185">Reference proteome</keyword>
<protein>
    <submittedName>
        <fullName evidence="2">Uncharacterized protein</fullName>
    </submittedName>
</protein>
<dbReference type="Proteomes" id="UP001500305">
    <property type="component" value="Unassembled WGS sequence"/>
</dbReference>
<feature type="region of interest" description="Disordered" evidence="1">
    <location>
        <begin position="33"/>
        <end position="107"/>
    </location>
</feature>
<reference evidence="2 3" key="1">
    <citation type="journal article" date="2019" name="Int. J. Syst. Evol. Microbiol.">
        <title>The Global Catalogue of Microorganisms (GCM) 10K type strain sequencing project: providing services to taxonomists for standard genome sequencing and annotation.</title>
        <authorList>
            <consortium name="The Broad Institute Genomics Platform"/>
            <consortium name="The Broad Institute Genome Sequencing Center for Infectious Disease"/>
            <person name="Wu L."/>
            <person name="Ma J."/>
        </authorList>
    </citation>
    <scope>NUCLEOTIDE SEQUENCE [LARGE SCALE GENOMIC DNA]</scope>
    <source>
        <strain evidence="2 3">JCM 7356</strain>
    </source>
</reference>
<evidence type="ECO:0000313" key="2">
    <source>
        <dbReference type="EMBL" id="GAA2249347.1"/>
    </source>
</evidence>
<comment type="caution">
    <text evidence="2">The sequence shown here is derived from an EMBL/GenBank/DDBJ whole genome shotgun (WGS) entry which is preliminary data.</text>
</comment>
<evidence type="ECO:0000256" key="1">
    <source>
        <dbReference type="SAM" id="MobiDB-lite"/>
    </source>
</evidence>
<feature type="compositionally biased region" description="Polar residues" evidence="1">
    <location>
        <begin position="94"/>
        <end position="107"/>
    </location>
</feature>
<name>A0ABN3E6N9_9ACTN</name>
<sequence>MPRDHHSATIQGRLQVEAGVDEHLLVPTYAKAPGAANTEGLTKPPQISQTIRTGGARLPGRALQRGASPWTLLPRTPCREAQSRAGPPPLSPESPVSTDLWSVRTPN</sequence>
<proteinExistence type="predicted"/>
<dbReference type="EMBL" id="BAAATR010000014">
    <property type="protein sequence ID" value="GAA2249347.1"/>
    <property type="molecule type" value="Genomic_DNA"/>
</dbReference>
<accession>A0ABN3E6N9</accession>